<gene>
    <name evidence="1" type="primary">ORF219289</name>
</gene>
<dbReference type="EMBL" id="HACG01051795">
    <property type="protein sequence ID" value="CEK98666.1"/>
    <property type="molecule type" value="Transcribed_RNA"/>
</dbReference>
<dbReference type="AlphaFoldDB" id="A0A0B7C1Z7"/>
<organism evidence="1">
    <name type="scientific">Arion vulgaris</name>
    <dbReference type="NCBI Taxonomy" id="1028688"/>
    <lineage>
        <taxon>Eukaryota</taxon>
        <taxon>Metazoa</taxon>
        <taxon>Spiralia</taxon>
        <taxon>Lophotrochozoa</taxon>
        <taxon>Mollusca</taxon>
        <taxon>Gastropoda</taxon>
        <taxon>Heterobranchia</taxon>
        <taxon>Euthyneura</taxon>
        <taxon>Panpulmonata</taxon>
        <taxon>Eupulmonata</taxon>
        <taxon>Stylommatophora</taxon>
        <taxon>Helicina</taxon>
        <taxon>Arionoidea</taxon>
        <taxon>Arionidae</taxon>
        <taxon>Arion</taxon>
    </lineage>
</organism>
<name>A0A0B7C1Z7_9EUPU</name>
<feature type="non-terminal residue" evidence="1">
    <location>
        <position position="1"/>
    </location>
</feature>
<accession>A0A0B7C1Z7</accession>
<feature type="non-terminal residue" evidence="1">
    <location>
        <position position="75"/>
    </location>
</feature>
<evidence type="ECO:0000313" key="1">
    <source>
        <dbReference type="EMBL" id="CEK98666.1"/>
    </source>
</evidence>
<sequence>TTNKSIKNKATDCDNVSNPSNIRTIFEDKTKVSVVSSPRTTLPSDCIPAMPKSETFSSSVPLNPIHQIKQSSTSL</sequence>
<reference evidence="1" key="1">
    <citation type="submission" date="2014-12" db="EMBL/GenBank/DDBJ databases">
        <title>Insight into the proteome of Arion vulgaris.</title>
        <authorList>
            <person name="Aradska J."/>
            <person name="Bulat T."/>
            <person name="Smidak R."/>
            <person name="Sarate P."/>
            <person name="Gangsoo J."/>
            <person name="Sialana F."/>
            <person name="Bilban M."/>
            <person name="Lubec G."/>
        </authorList>
    </citation>
    <scope>NUCLEOTIDE SEQUENCE</scope>
    <source>
        <tissue evidence="1">Skin</tissue>
    </source>
</reference>
<proteinExistence type="predicted"/>
<protein>
    <submittedName>
        <fullName evidence="1">Uncharacterized protein</fullName>
    </submittedName>
</protein>